<keyword evidence="3" id="KW-0349">Heme</keyword>
<dbReference type="Gene3D" id="1.10.630.10">
    <property type="entry name" value="Cytochrome P450"/>
    <property type="match status" value="1"/>
</dbReference>
<evidence type="ECO:0000313" key="10">
    <source>
        <dbReference type="Proteomes" id="UP001590950"/>
    </source>
</evidence>
<keyword evidence="5" id="KW-0560">Oxidoreductase</keyword>
<feature type="signal peptide" evidence="8">
    <location>
        <begin position="1"/>
        <end position="24"/>
    </location>
</feature>
<feature type="chain" id="PRO_5046503024" description="Cytochrome P450" evidence="8">
    <location>
        <begin position="25"/>
        <end position="523"/>
    </location>
</feature>
<accession>A0ABR3ZVI0</accession>
<evidence type="ECO:0000256" key="6">
    <source>
        <dbReference type="ARBA" id="ARBA00023004"/>
    </source>
</evidence>
<comment type="caution">
    <text evidence="9">The sequence shown here is derived from an EMBL/GenBank/DDBJ whole genome shotgun (WGS) entry which is preliminary data.</text>
</comment>
<protein>
    <recommendedName>
        <fullName evidence="11">Cytochrome P450</fullName>
    </recommendedName>
</protein>
<evidence type="ECO:0000256" key="8">
    <source>
        <dbReference type="SAM" id="SignalP"/>
    </source>
</evidence>
<dbReference type="InterPro" id="IPR001128">
    <property type="entry name" value="Cyt_P450"/>
</dbReference>
<dbReference type="PANTHER" id="PTHR24287">
    <property type="entry name" value="P450, PUTATIVE (EUROFUNG)-RELATED"/>
    <property type="match status" value="1"/>
</dbReference>
<keyword evidence="7" id="KW-0503">Monooxygenase</keyword>
<evidence type="ECO:0000256" key="1">
    <source>
        <dbReference type="ARBA" id="ARBA00001971"/>
    </source>
</evidence>
<evidence type="ECO:0008006" key="11">
    <source>
        <dbReference type="Google" id="ProtNLM"/>
    </source>
</evidence>
<comment type="cofactor">
    <cofactor evidence="1">
        <name>heme</name>
        <dbReference type="ChEBI" id="CHEBI:30413"/>
    </cofactor>
</comment>
<dbReference type="InterPro" id="IPR047146">
    <property type="entry name" value="Cyt_P450_E_CYP52_fungi"/>
</dbReference>
<dbReference type="PRINTS" id="PR00464">
    <property type="entry name" value="EP450II"/>
</dbReference>
<name>A0ABR3ZVI0_9LECA</name>
<evidence type="ECO:0000256" key="5">
    <source>
        <dbReference type="ARBA" id="ARBA00023002"/>
    </source>
</evidence>
<dbReference type="EMBL" id="JBEFKJ010000038">
    <property type="protein sequence ID" value="KAL2037619.1"/>
    <property type="molecule type" value="Genomic_DNA"/>
</dbReference>
<dbReference type="Proteomes" id="UP001590950">
    <property type="component" value="Unassembled WGS sequence"/>
</dbReference>
<dbReference type="CDD" id="cd11063">
    <property type="entry name" value="CYP52"/>
    <property type="match status" value="1"/>
</dbReference>
<dbReference type="InterPro" id="IPR036396">
    <property type="entry name" value="Cyt_P450_sf"/>
</dbReference>
<dbReference type="SUPFAM" id="SSF48264">
    <property type="entry name" value="Cytochrome P450"/>
    <property type="match status" value="1"/>
</dbReference>
<keyword evidence="4" id="KW-0479">Metal-binding</keyword>
<organism evidence="9 10">
    <name type="scientific">Stereocaulon virgatum</name>
    <dbReference type="NCBI Taxonomy" id="373712"/>
    <lineage>
        <taxon>Eukaryota</taxon>
        <taxon>Fungi</taxon>
        <taxon>Dikarya</taxon>
        <taxon>Ascomycota</taxon>
        <taxon>Pezizomycotina</taxon>
        <taxon>Lecanoromycetes</taxon>
        <taxon>OSLEUM clade</taxon>
        <taxon>Lecanoromycetidae</taxon>
        <taxon>Lecanorales</taxon>
        <taxon>Lecanorineae</taxon>
        <taxon>Stereocaulaceae</taxon>
        <taxon>Stereocaulon</taxon>
    </lineage>
</organism>
<dbReference type="PRINTS" id="PR00385">
    <property type="entry name" value="P450"/>
</dbReference>
<dbReference type="InterPro" id="IPR002974">
    <property type="entry name" value="Cyt_P450_E_CYP52_ascomycetes"/>
</dbReference>
<evidence type="ECO:0000313" key="9">
    <source>
        <dbReference type="EMBL" id="KAL2037619.1"/>
    </source>
</evidence>
<dbReference type="PRINTS" id="PR01239">
    <property type="entry name" value="EP450IICYP52"/>
</dbReference>
<keyword evidence="8" id="KW-0732">Signal</keyword>
<dbReference type="Pfam" id="PF00067">
    <property type="entry name" value="p450"/>
    <property type="match status" value="1"/>
</dbReference>
<evidence type="ECO:0000256" key="7">
    <source>
        <dbReference type="ARBA" id="ARBA00023033"/>
    </source>
</evidence>
<proteinExistence type="inferred from homology"/>
<evidence type="ECO:0000256" key="3">
    <source>
        <dbReference type="ARBA" id="ARBA00022617"/>
    </source>
</evidence>
<keyword evidence="10" id="KW-1185">Reference proteome</keyword>
<dbReference type="InterPro" id="IPR002402">
    <property type="entry name" value="Cyt_P450_E_grp-II"/>
</dbReference>
<gene>
    <name evidence="9" type="ORF">N7G274_009564</name>
</gene>
<reference evidence="9 10" key="1">
    <citation type="submission" date="2024-09" db="EMBL/GenBank/DDBJ databases">
        <title>Rethinking Asexuality: The Enigmatic Case of Functional Sexual Genes in Lepraria (Stereocaulaceae).</title>
        <authorList>
            <person name="Doellman M."/>
            <person name="Sun Y."/>
            <person name="Barcenas-Pena A."/>
            <person name="Lumbsch H.T."/>
            <person name="Grewe F."/>
        </authorList>
    </citation>
    <scope>NUCLEOTIDE SEQUENCE [LARGE SCALE GENOMIC DNA]</scope>
    <source>
        <strain evidence="9 10">Mercado 3170</strain>
    </source>
</reference>
<evidence type="ECO:0000256" key="2">
    <source>
        <dbReference type="ARBA" id="ARBA00010617"/>
    </source>
</evidence>
<keyword evidence="6" id="KW-0408">Iron</keyword>
<sequence length="523" mass="59639">MALLFVLVFLAFALPLLWVKYLSAWQAKKRYNVERTRRSCQDPPQLSNRDPFGLLRLIEALKAGREERMPQYVASLIDQPGPGVHTVQAKLLSDKMTVTRDPQNVEAIFTTQAQDFDIGPARLECFRPLLGLGLTTVTGEAWKHSRALLRPQFSREQISDLDLEERHIQDLMKVLDVRDNGWTEKVDLQPLFSNLTHDTVTELLYGQSIGSQKHARRPSAPYESLSKQSDEASEFGHHLESGKSWLYERMVLGRLGWLFSSTKFYNHCKEVHKYVDNFVYARIQQGEADKTEITSKGKFVLLNELAKHTHNSVQLRNETLHVLSASWDTTSALLGWLFYFLARNPRVFDKLRNIILTDFISGIDFRQLNNCRYLQHCINETFRVAAIIPVIERVCTRDTTLPQGGGPNGRSSIFLPKNSRVLISTYGMQHRADIWGSDAADFRPERWEEEKNGGGWDFVPFAGGPRKCIGQQFALTEASYTVVRLLQRFDGIENMEPPGPIKFHHALTNSSGTGVQVRLHEAK</sequence>
<comment type="similarity">
    <text evidence="2">Belongs to the cytochrome P450 family.</text>
</comment>
<evidence type="ECO:0000256" key="4">
    <source>
        <dbReference type="ARBA" id="ARBA00022723"/>
    </source>
</evidence>
<dbReference type="PANTHER" id="PTHR24287:SF1">
    <property type="entry name" value="P450, PUTATIVE (EUROFUNG)-RELATED"/>
    <property type="match status" value="1"/>
</dbReference>